<dbReference type="EMBL" id="BART01011817">
    <property type="protein sequence ID" value="GAG89023.1"/>
    <property type="molecule type" value="Genomic_DNA"/>
</dbReference>
<evidence type="ECO:0000256" key="1">
    <source>
        <dbReference type="SAM" id="MobiDB-lite"/>
    </source>
</evidence>
<reference evidence="2" key="1">
    <citation type="journal article" date="2014" name="Front. Microbiol.">
        <title>High frequency of phylogenetically diverse reductive dehalogenase-homologous genes in deep subseafloor sedimentary metagenomes.</title>
        <authorList>
            <person name="Kawai M."/>
            <person name="Futagami T."/>
            <person name="Toyoda A."/>
            <person name="Takaki Y."/>
            <person name="Nishi S."/>
            <person name="Hori S."/>
            <person name="Arai W."/>
            <person name="Tsubouchi T."/>
            <person name="Morono Y."/>
            <person name="Uchiyama I."/>
            <person name="Ito T."/>
            <person name="Fujiyama A."/>
            <person name="Inagaki F."/>
            <person name="Takami H."/>
        </authorList>
    </citation>
    <scope>NUCLEOTIDE SEQUENCE</scope>
    <source>
        <strain evidence="2">Expedition CK06-06</strain>
    </source>
</reference>
<sequence length="69" mass="7944">MSKGKDFNFKTHIDLCDLPLHVKITDYHPHENPPYASHPDAPGHDNSGEPEEYGYQFFLLDNDGKEYPL</sequence>
<protein>
    <submittedName>
        <fullName evidence="2">Uncharacterized protein</fullName>
    </submittedName>
</protein>
<gene>
    <name evidence="2" type="ORF">S01H4_24967</name>
</gene>
<proteinExistence type="predicted"/>
<accession>X1BXW3</accession>
<dbReference type="AlphaFoldDB" id="X1BXW3"/>
<feature type="region of interest" description="Disordered" evidence="1">
    <location>
        <begin position="27"/>
        <end position="52"/>
    </location>
</feature>
<organism evidence="2">
    <name type="scientific">marine sediment metagenome</name>
    <dbReference type="NCBI Taxonomy" id="412755"/>
    <lineage>
        <taxon>unclassified sequences</taxon>
        <taxon>metagenomes</taxon>
        <taxon>ecological metagenomes</taxon>
    </lineage>
</organism>
<evidence type="ECO:0000313" key="2">
    <source>
        <dbReference type="EMBL" id="GAG89023.1"/>
    </source>
</evidence>
<feature type="non-terminal residue" evidence="2">
    <location>
        <position position="69"/>
    </location>
</feature>
<name>X1BXW3_9ZZZZ</name>
<comment type="caution">
    <text evidence="2">The sequence shown here is derived from an EMBL/GenBank/DDBJ whole genome shotgun (WGS) entry which is preliminary data.</text>
</comment>